<dbReference type="PANTHER" id="PTHR24119">
    <property type="entry name" value="ACYL-COA-BINDING DOMAIN-CONTAINING PROTEIN 6"/>
    <property type="match status" value="1"/>
</dbReference>
<dbReference type="Proteomes" id="UP000011087">
    <property type="component" value="Unassembled WGS sequence"/>
</dbReference>
<evidence type="ECO:0000313" key="6">
    <source>
        <dbReference type="Proteomes" id="UP000011087"/>
    </source>
</evidence>
<keyword evidence="6" id="KW-1185">Reference proteome</keyword>
<dbReference type="GO" id="GO:0000062">
    <property type="term" value="F:fatty-acyl-CoA binding"/>
    <property type="evidence" value="ECO:0007669"/>
    <property type="project" value="TreeGrafter"/>
</dbReference>
<dbReference type="SUPFAM" id="SSF48403">
    <property type="entry name" value="Ankyrin repeat"/>
    <property type="match status" value="1"/>
</dbReference>
<feature type="region of interest" description="Disordered" evidence="3">
    <location>
        <begin position="1"/>
        <end position="74"/>
    </location>
</feature>
<feature type="repeat" description="ANK" evidence="2">
    <location>
        <begin position="186"/>
        <end position="218"/>
    </location>
</feature>
<dbReference type="HOGENOM" id="CLU_1144387_0_0_1"/>
<dbReference type="PROSITE" id="PS50297">
    <property type="entry name" value="ANK_REP_REGION"/>
    <property type="match status" value="1"/>
</dbReference>
<keyword evidence="2" id="KW-0040">ANK repeat</keyword>
<dbReference type="Gene3D" id="1.25.40.20">
    <property type="entry name" value="Ankyrin repeat-containing domain"/>
    <property type="match status" value="1"/>
</dbReference>
<dbReference type="PaxDb" id="55529-EKX47900"/>
<evidence type="ECO:0000256" key="1">
    <source>
        <dbReference type="ARBA" id="ARBA00023121"/>
    </source>
</evidence>
<reference evidence="4 6" key="1">
    <citation type="journal article" date="2012" name="Nature">
        <title>Algal genomes reveal evolutionary mosaicism and the fate of nucleomorphs.</title>
        <authorList>
            <consortium name="DOE Joint Genome Institute"/>
            <person name="Curtis B.A."/>
            <person name="Tanifuji G."/>
            <person name="Burki F."/>
            <person name="Gruber A."/>
            <person name="Irimia M."/>
            <person name="Maruyama S."/>
            <person name="Arias M.C."/>
            <person name="Ball S.G."/>
            <person name="Gile G.H."/>
            <person name="Hirakawa Y."/>
            <person name="Hopkins J.F."/>
            <person name="Kuo A."/>
            <person name="Rensing S.A."/>
            <person name="Schmutz J."/>
            <person name="Symeonidi A."/>
            <person name="Elias M."/>
            <person name="Eveleigh R.J."/>
            <person name="Herman E.K."/>
            <person name="Klute M.J."/>
            <person name="Nakayama T."/>
            <person name="Obornik M."/>
            <person name="Reyes-Prieto A."/>
            <person name="Armbrust E.V."/>
            <person name="Aves S.J."/>
            <person name="Beiko R.G."/>
            <person name="Coutinho P."/>
            <person name="Dacks J.B."/>
            <person name="Durnford D.G."/>
            <person name="Fast N.M."/>
            <person name="Green B.R."/>
            <person name="Grisdale C.J."/>
            <person name="Hempel F."/>
            <person name="Henrissat B."/>
            <person name="Hoppner M.P."/>
            <person name="Ishida K."/>
            <person name="Kim E."/>
            <person name="Koreny L."/>
            <person name="Kroth P.G."/>
            <person name="Liu Y."/>
            <person name="Malik S.B."/>
            <person name="Maier U.G."/>
            <person name="McRose D."/>
            <person name="Mock T."/>
            <person name="Neilson J.A."/>
            <person name="Onodera N.T."/>
            <person name="Poole A.M."/>
            <person name="Pritham E.J."/>
            <person name="Richards T.A."/>
            <person name="Rocap G."/>
            <person name="Roy S.W."/>
            <person name="Sarai C."/>
            <person name="Schaack S."/>
            <person name="Shirato S."/>
            <person name="Slamovits C.H."/>
            <person name="Spencer D.F."/>
            <person name="Suzuki S."/>
            <person name="Worden A.Z."/>
            <person name="Zauner S."/>
            <person name="Barry K."/>
            <person name="Bell C."/>
            <person name="Bharti A.K."/>
            <person name="Crow J.A."/>
            <person name="Grimwood J."/>
            <person name="Kramer R."/>
            <person name="Lindquist E."/>
            <person name="Lucas S."/>
            <person name="Salamov A."/>
            <person name="McFadden G.I."/>
            <person name="Lane C.E."/>
            <person name="Keeling P.J."/>
            <person name="Gray M.W."/>
            <person name="Grigoriev I.V."/>
            <person name="Archibald J.M."/>
        </authorList>
    </citation>
    <scope>NUCLEOTIDE SEQUENCE</scope>
    <source>
        <strain evidence="4 6">CCMP2712</strain>
    </source>
</reference>
<dbReference type="STRING" id="905079.L1JIH9"/>
<name>L1JIH9_GUITC</name>
<dbReference type="AlphaFoldDB" id="L1JIH9"/>
<proteinExistence type="predicted"/>
<dbReference type="SMART" id="SM00248">
    <property type="entry name" value="ANK"/>
    <property type="match status" value="2"/>
</dbReference>
<dbReference type="EnsemblProtists" id="EKX47900">
    <property type="protein sequence ID" value="EKX47900"/>
    <property type="gene ID" value="GUITHDRAFT_93862"/>
</dbReference>
<feature type="compositionally biased region" description="Basic and acidic residues" evidence="3">
    <location>
        <begin position="1"/>
        <end position="71"/>
    </location>
</feature>
<dbReference type="GeneID" id="17304530"/>
<evidence type="ECO:0000256" key="2">
    <source>
        <dbReference type="PROSITE-ProRule" id="PRU00023"/>
    </source>
</evidence>
<dbReference type="PROSITE" id="PS50088">
    <property type="entry name" value="ANK_REPEAT"/>
    <property type="match status" value="2"/>
</dbReference>
<dbReference type="KEGG" id="gtt:GUITHDRAFT_93862"/>
<evidence type="ECO:0000313" key="4">
    <source>
        <dbReference type="EMBL" id="EKX47900.1"/>
    </source>
</evidence>
<sequence>MEEEKRQREHESALDNLRRMKLEKEKRDLEHLQELEKLQKEKERLDKREAEQMAAKEKLKNEMSKKNKVDDDAQSVMSDATMDTMASEEPDRAAEELNEAEKQQWAKEGKSELDKKYFGIFSRARHGRYHDCERILLTEVDGKKVPVDVRDENGNTPLIVASQNNRKRVAKLFLRNKADINAINVHGNTCLHYCFTYGYGELGDYLISKGANDALKNKNGLTCYDGLDQTRQASAVRPRSKMK</sequence>
<protein>
    <submittedName>
        <fullName evidence="4 5">Uncharacterized protein</fullName>
    </submittedName>
</protein>
<dbReference type="InterPro" id="IPR036770">
    <property type="entry name" value="Ankyrin_rpt-contain_sf"/>
</dbReference>
<keyword evidence="1" id="KW-0446">Lipid-binding</keyword>
<evidence type="ECO:0000313" key="5">
    <source>
        <dbReference type="EnsemblProtists" id="EKX47900"/>
    </source>
</evidence>
<dbReference type="InterPro" id="IPR002110">
    <property type="entry name" value="Ankyrin_rpt"/>
</dbReference>
<dbReference type="PANTHER" id="PTHR24119:SF0">
    <property type="entry name" value="ACYL-COA-BINDING DOMAIN-CONTAINING PROTEIN 6"/>
    <property type="match status" value="1"/>
</dbReference>
<feature type="repeat" description="ANK" evidence="2">
    <location>
        <begin position="153"/>
        <end position="185"/>
    </location>
</feature>
<gene>
    <name evidence="4" type="ORF">GUITHDRAFT_93862</name>
</gene>
<accession>L1JIH9</accession>
<dbReference type="EMBL" id="JH992988">
    <property type="protein sequence ID" value="EKX47900.1"/>
    <property type="molecule type" value="Genomic_DNA"/>
</dbReference>
<dbReference type="Pfam" id="PF12796">
    <property type="entry name" value="Ank_2"/>
    <property type="match status" value="1"/>
</dbReference>
<evidence type="ECO:0000256" key="3">
    <source>
        <dbReference type="SAM" id="MobiDB-lite"/>
    </source>
</evidence>
<organism evidence="4">
    <name type="scientific">Guillardia theta (strain CCMP2712)</name>
    <name type="common">Cryptophyte</name>
    <dbReference type="NCBI Taxonomy" id="905079"/>
    <lineage>
        <taxon>Eukaryota</taxon>
        <taxon>Cryptophyceae</taxon>
        <taxon>Pyrenomonadales</taxon>
        <taxon>Geminigeraceae</taxon>
        <taxon>Guillardia</taxon>
    </lineage>
</organism>
<reference evidence="5" key="3">
    <citation type="submission" date="2016-03" db="UniProtKB">
        <authorList>
            <consortium name="EnsemblProtists"/>
        </authorList>
    </citation>
    <scope>IDENTIFICATION</scope>
</reference>
<reference evidence="6" key="2">
    <citation type="submission" date="2012-11" db="EMBL/GenBank/DDBJ databases">
        <authorList>
            <person name="Kuo A."/>
            <person name="Curtis B.A."/>
            <person name="Tanifuji G."/>
            <person name="Burki F."/>
            <person name="Gruber A."/>
            <person name="Irimia M."/>
            <person name="Maruyama S."/>
            <person name="Arias M.C."/>
            <person name="Ball S.G."/>
            <person name="Gile G.H."/>
            <person name="Hirakawa Y."/>
            <person name="Hopkins J.F."/>
            <person name="Rensing S.A."/>
            <person name="Schmutz J."/>
            <person name="Symeonidi A."/>
            <person name="Elias M."/>
            <person name="Eveleigh R.J."/>
            <person name="Herman E.K."/>
            <person name="Klute M.J."/>
            <person name="Nakayama T."/>
            <person name="Obornik M."/>
            <person name="Reyes-Prieto A."/>
            <person name="Armbrust E.V."/>
            <person name="Aves S.J."/>
            <person name="Beiko R.G."/>
            <person name="Coutinho P."/>
            <person name="Dacks J.B."/>
            <person name="Durnford D.G."/>
            <person name="Fast N.M."/>
            <person name="Green B.R."/>
            <person name="Grisdale C."/>
            <person name="Hempe F."/>
            <person name="Henrissat B."/>
            <person name="Hoppner M.P."/>
            <person name="Ishida K.-I."/>
            <person name="Kim E."/>
            <person name="Koreny L."/>
            <person name="Kroth P.G."/>
            <person name="Liu Y."/>
            <person name="Malik S.-B."/>
            <person name="Maier U.G."/>
            <person name="McRose D."/>
            <person name="Mock T."/>
            <person name="Neilson J.A."/>
            <person name="Onodera N.T."/>
            <person name="Poole A.M."/>
            <person name="Pritham E.J."/>
            <person name="Richards T.A."/>
            <person name="Rocap G."/>
            <person name="Roy S.W."/>
            <person name="Sarai C."/>
            <person name="Schaack S."/>
            <person name="Shirato S."/>
            <person name="Slamovits C.H."/>
            <person name="Spencer D.F."/>
            <person name="Suzuki S."/>
            <person name="Worden A.Z."/>
            <person name="Zauner S."/>
            <person name="Barry K."/>
            <person name="Bell C."/>
            <person name="Bharti A.K."/>
            <person name="Crow J.A."/>
            <person name="Grimwood J."/>
            <person name="Kramer R."/>
            <person name="Lindquist E."/>
            <person name="Lucas S."/>
            <person name="Salamov A."/>
            <person name="McFadden G.I."/>
            <person name="Lane C.E."/>
            <person name="Keeling P.J."/>
            <person name="Gray M.W."/>
            <person name="Grigoriev I.V."/>
            <person name="Archibald J.M."/>
        </authorList>
    </citation>
    <scope>NUCLEOTIDE SEQUENCE</scope>
    <source>
        <strain evidence="6">CCMP2712</strain>
    </source>
</reference>
<dbReference type="RefSeq" id="XP_005834880.1">
    <property type="nucleotide sequence ID" value="XM_005834823.1"/>
</dbReference>
<dbReference type="OrthoDB" id="341259at2759"/>